<feature type="transmembrane region" description="Helical" evidence="9">
    <location>
        <begin position="256"/>
        <end position="276"/>
    </location>
</feature>
<gene>
    <name evidence="11" type="ORF">M2A_0534</name>
</gene>
<evidence type="ECO:0000256" key="1">
    <source>
        <dbReference type="ARBA" id="ARBA00004429"/>
    </source>
</evidence>
<evidence type="ECO:0000256" key="4">
    <source>
        <dbReference type="ARBA" id="ARBA00022475"/>
    </source>
</evidence>
<dbReference type="InterPro" id="IPR000515">
    <property type="entry name" value="MetI-like"/>
</dbReference>
<dbReference type="RefSeq" id="WP_081875358.1">
    <property type="nucleotide sequence ID" value="NZ_BBIO01000002.1"/>
</dbReference>
<dbReference type="EMBL" id="BBIO01000002">
    <property type="protein sequence ID" value="GAK44035.1"/>
    <property type="molecule type" value="Genomic_DNA"/>
</dbReference>
<accession>A0A081B7L7</accession>
<keyword evidence="12" id="KW-1185">Reference proteome</keyword>
<evidence type="ECO:0000256" key="9">
    <source>
        <dbReference type="RuleBase" id="RU363032"/>
    </source>
</evidence>
<feature type="transmembrane region" description="Helical" evidence="9">
    <location>
        <begin position="66"/>
        <end position="86"/>
    </location>
</feature>
<comment type="caution">
    <text evidence="11">The sequence shown here is derived from an EMBL/GenBank/DDBJ whole genome shotgun (WGS) entry which is preliminary data.</text>
</comment>
<keyword evidence="7 9" id="KW-1133">Transmembrane helix</keyword>
<dbReference type="GO" id="GO:0006865">
    <property type="term" value="P:amino acid transport"/>
    <property type="evidence" value="ECO:0007669"/>
    <property type="project" value="UniProtKB-KW"/>
</dbReference>
<evidence type="ECO:0000313" key="11">
    <source>
        <dbReference type="EMBL" id="GAK44035.1"/>
    </source>
</evidence>
<feature type="domain" description="ABC transmembrane type-1" evidence="10">
    <location>
        <begin position="102"/>
        <end position="386"/>
    </location>
</feature>
<dbReference type="Pfam" id="PF00528">
    <property type="entry name" value="BPD_transp_1"/>
    <property type="match status" value="1"/>
</dbReference>
<dbReference type="STRING" id="1333998.M2A_0534"/>
<dbReference type="AlphaFoldDB" id="A0A081B7L7"/>
<sequence length="401" mass="43224">MIKSWLSSVIGLSSAIGLSGDNALARSFQDPRIRGWLMQAAVLLLVALGIFELVQNTVLNLQKANIASGFGFLENPAGFAINFSLIEYSAQSDFLRAFFVGVLNTLLVAVLGIVLATLIGFSVGIARLSPNWLVARLAGLFIETLRNIPLLLQLFFWYFVVLQLLPSQAESLTPGGGIFLNNRGLFVPRILWEAGTFAPFCAALFASLVLAFFARKKFALEGWKVLAIAALPPLLLLLVLGWPLSLDMPVLEGFGFQGGISLIPEFIALLLALSIYTGAFVAENVRSGVQAVPKGQVEAAKALGLPSGLIMRKIILPQAMRVIVPPLTSQYLNLTKNSSLAVAIAYPDLVLVFANTALSQVGQAVEIIAMTMVVYLLISLGTSLFMNWYNARLALKERGVA</sequence>
<protein>
    <submittedName>
        <fullName evidence="11">ABC-type amino acid transport system, permease component</fullName>
    </submittedName>
</protein>
<reference evidence="11 12" key="1">
    <citation type="submission" date="2014-07" db="EMBL/GenBank/DDBJ databases">
        <title>Tepidicaulis marinum gen. nov., sp. nov., a novel marine bacterium denitrifying nitrate to nitrous oxide strictly under microaerobic conditions.</title>
        <authorList>
            <person name="Takeuchi M."/>
            <person name="Yamagishi T."/>
            <person name="Kamagata Y."/>
            <person name="Oshima K."/>
            <person name="Hattori M."/>
            <person name="Katayama T."/>
            <person name="Hanada S."/>
            <person name="Tamaki H."/>
            <person name="Marumo K."/>
            <person name="Maeda H."/>
            <person name="Nedachi M."/>
            <person name="Iwasaki W."/>
            <person name="Suwa Y."/>
            <person name="Sakata S."/>
        </authorList>
    </citation>
    <scope>NUCLEOTIDE SEQUENCE [LARGE SCALE GENOMIC DNA]</scope>
    <source>
        <strain evidence="11 12">MA2</strain>
    </source>
</reference>
<dbReference type="InterPro" id="IPR035906">
    <property type="entry name" value="MetI-like_sf"/>
</dbReference>
<evidence type="ECO:0000256" key="8">
    <source>
        <dbReference type="ARBA" id="ARBA00023136"/>
    </source>
</evidence>
<comment type="subcellular location">
    <subcellularLocation>
        <location evidence="1">Cell inner membrane</location>
        <topology evidence="1">Multi-pass membrane protein</topology>
    </subcellularLocation>
    <subcellularLocation>
        <location evidence="9">Cell membrane</location>
        <topology evidence="9">Multi-pass membrane protein</topology>
    </subcellularLocation>
</comment>
<evidence type="ECO:0000256" key="6">
    <source>
        <dbReference type="ARBA" id="ARBA00022970"/>
    </source>
</evidence>
<dbReference type="CDD" id="cd06261">
    <property type="entry name" value="TM_PBP2"/>
    <property type="match status" value="1"/>
</dbReference>
<dbReference type="Gene3D" id="1.10.3720.10">
    <property type="entry name" value="MetI-like"/>
    <property type="match status" value="1"/>
</dbReference>
<evidence type="ECO:0000256" key="5">
    <source>
        <dbReference type="ARBA" id="ARBA00022692"/>
    </source>
</evidence>
<feature type="transmembrane region" description="Helical" evidence="9">
    <location>
        <begin position="98"/>
        <end position="126"/>
    </location>
</feature>
<dbReference type="eggNOG" id="COG4597">
    <property type="taxonomic scope" value="Bacteria"/>
</dbReference>
<dbReference type="GO" id="GO:0043190">
    <property type="term" value="C:ATP-binding cassette (ABC) transporter complex"/>
    <property type="evidence" value="ECO:0007669"/>
    <property type="project" value="InterPro"/>
</dbReference>
<feature type="transmembrane region" description="Helical" evidence="9">
    <location>
        <begin position="340"/>
        <end position="361"/>
    </location>
</feature>
<dbReference type="InterPro" id="IPR010065">
    <property type="entry name" value="AA_ABC_transptr_permease_3TM"/>
</dbReference>
<feature type="transmembrane region" description="Helical" evidence="9">
    <location>
        <begin position="367"/>
        <end position="389"/>
    </location>
</feature>
<keyword evidence="6" id="KW-0029">Amino-acid transport</keyword>
<dbReference type="PANTHER" id="PTHR30614:SF37">
    <property type="entry name" value="AMINO-ACID ABC TRANSPORTER PERMEASE PROTEIN YHDX-RELATED"/>
    <property type="match status" value="1"/>
</dbReference>
<dbReference type="SUPFAM" id="SSF161098">
    <property type="entry name" value="MetI-like"/>
    <property type="match status" value="2"/>
</dbReference>
<keyword evidence="4" id="KW-1003">Cell membrane</keyword>
<evidence type="ECO:0000256" key="3">
    <source>
        <dbReference type="ARBA" id="ARBA00022448"/>
    </source>
</evidence>
<proteinExistence type="inferred from homology"/>
<dbReference type="NCBIfam" id="TIGR01726">
    <property type="entry name" value="HEQRo_perm_3TM"/>
    <property type="match status" value="1"/>
</dbReference>
<organism evidence="11 12">
    <name type="scientific">Tepidicaulis marinus</name>
    <dbReference type="NCBI Taxonomy" id="1333998"/>
    <lineage>
        <taxon>Bacteria</taxon>
        <taxon>Pseudomonadati</taxon>
        <taxon>Pseudomonadota</taxon>
        <taxon>Alphaproteobacteria</taxon>
        <taxon>Hyphomicrobiales</taxon>
        <taxon>Parvibaculaceae</taxon>
        <taxon>Tepidicaulis</taxon>
    </lineage>
</organism>
<dbReference type="PROSITE" id="PS50928">
    <property type="entry name" value="ABC_TM1"/>
    <property type="match status" value="1"/>
</dbReference>
<keyword evidence="8 9" id="KW-0472">Membrane</keyword>
<evidence type="ECO:0000313" key="12">
    <source>
        <dbReference type="Proteomes" id="UP000028702"/>
    </source>
</evidence>
<keyword evidence="3 9" id="KW-0813">Transport</keyword>
<feature type="transmembrane region" description="Helical" evidence="9">
    <location>
        <begin position="225"/>
        <end position="244"/>
    </location>
</feature>
<dbReference type="GO" id="GO:0022857">
    <property type="term" value="F:transmembrane transporter activity"/>
    <property type="evidence" value="ECO:0007669"/>
    <property type="project" value="InterPro"/>
</dbReference>
<dbReference type="Proteomes" id="UP000028702">
    <property type="component" value="Unassembled WGS sequence"/>
</dbReference>
<comment type="similarity">
    <text evidence="2">Belongs to the binding-protein-dependent transport system permease family. HisMQ subfamily.</text>
</comment>
<evidence type="ECO:0000256" key="7">
    <source>
        <dbReference type="ARBA" id="ARBA00022989"/>
    </source>
</evidence>
<keyword evidence="5 9" id="KW-0812">Transmembrane</keyword>
<dbReference type="InterPro" id="IPR043429">
    <property type="entry name" value="ArtM/GltK/GlnP/TcyL/YhdX-like"/>
</dbReference>
<evidence type="ECO:0000256" key="2">
    <source>
        <dbReference type="ARBA" id="ARBA00010072"/>
    </source>
</evidence>
<name>A0A081B7L7_9HYPH</name>
<evidence type="ECO:0000259" key="10">
    <source>
        <dbReference type="PROSITE" id="PS50928"/>
    </source>
</evidence>
<feature type="transmembrane region" description="Helical" evidence="9">
    <location>
        <begin position="147"/>
        <end position="165"/>
    </location>
</feature>
<feature type="transmembrane region" description="Helical" evidence="9">
    <location>
        <begin position="35"/>
        <end position="54"/>
    </location>
</feature>
<feature type="transmembrane region" description="Helical" evidence="9">
    <location>
        <begin position="190"/>
        <end position="213"/>
    </location>
</feature>
<dbReference type="PANTHER" id="PTHR30614">
    <property type="entry name" value="MEMBRANE COMPONENT OF AMINO ACID ABC TRANSPORTER"/>
    <property type="match status" value="1"/>
</dbReference>